<accession>F6FHU6</accession>
<protein>
    <submittedName>
        <fullName evidence="1">Uncharacterized protein</fullName>
    </submittedName>
</protein>
<proteinExistence type="predicted"/>
<reference evidence="1 2" key="1">
    <citation type="journal article" date="2011" name="J. Bacteriol.">
        <title>Complete genome sequences of two hemotropic Mycoplasmas, Mycoplasma haemofelis strain Ohio2 and Mycoplasma suis strain Illinois.</title>
        <authorList>
            <person name="Messick J.B."/>
            <person name="Santos A.P."/>
            <person name="Guimaraes A.M."/>
        </authorList>
    </citation>
    <scope>NUCLEOTIDE SEQUENCE [LARGE SCALE GENOMIC DNA]</scope>
    <source>
        <strain evidence="1 2">Ohio2</strain>
    </source>
</reference>
<evidence type="ECO:0000313" key="1">
    <source>
        <dbReference type="EMBL" id="AEG72794.1"/>
    </source>
</evidence>
<organism evidence="1 2">
    <name type="scientific">Mycoplasma haemofelis (strain Ohio2)</name>
    <dbReference type="NCBI Taxonomy" id="859194"/>
    <lineage>
        <taxon>Bacteria</taxon>
        <taxon>Bacillati</taxon>
        <taxon>Mycoplasmatota</taxon>
        <taxon>Mollicutes</taxon>
        <taxon>Mycoplasmataceae</taxon>
        <taxon>Mycoplasma</taxon>
    </lineage>
</organism>
<reference key="2">
    <citation type="submission" date="2011-05" db="EMBL/GenBank/DDBJ databases">
        <title>The Genome of Mycoplasma haemofelis Strain Ohio2, a pathogenic hemoplasma of the cat.</title>
        <authorList>
            <person name="Santos A.P."/>
            <person name="Guimaraes A.M.S."/>
            <person name="SanMiguel P.J."/>
            <person name="Martin S.W."/>
            <person name="Messick J.B."/>
        </authorList>
    </citation>
    <scope>NUCLEOTIDE SEQUENCE</scope>
    <source>
        <strain>Ohio2</strain>
    </source>
</reference>
<gene>
    <name evidence="1" type="ordered locus">MHF_0522</name>
</gene>
<name>F6FHU6_MYCHI</name>
<dbReference type="EMBL" id="CP002808">
    <property type="protein sequence ID" value="AEG72794.1"/>
    <property type="molecule type" value="Genomic_DNA"/>
</dbReference>
<dbReference type="AlphaFoldDB" id="F6FHU6"/>
<dbReference type="KEGG" id="mhf:MHF_0522"/>
<dbReference type="STRING" id="859194.MHF_0522"/>
<dbReference type="Proteomes" id="UP000007952">
    <property type="component" value="Chromosome"/>
</dbReference>
<sequence length="210" mass="23300">MHEELGIDMSTSLIKGLTALTGAAAVGGGALLFSNISNKTPNTVAYHLEKVKNLKLITSLPSSEVNVQWIEEYNIDKEAIKKVLTEINSDDSNGGAKLREWCESQISKEFKGNEDLSKVERWCTIGKISHRIPSGKNLISGGASAWTSIYDSSTPLKHKDKLQLLDSQESNDKDNNLAKVKKFCEETKDKDFLASKKADEYDVFIEWCIS</sequence>
<evidence type="ECO:0000313" key="2">
    <source>
        <dbReference type="Proteomes" id="UP000007952"/>
    </source>
</evidence>
<dbReference type="HOGENOM" id="CLU_113690_0_0_14"/>